<proteinExistence type="predicted"/>
<evidence type="ECO:0000259" key="1">
    <source>
        <dbReference type="Pfam" id="PF23596"/>
    </source>
</evidence>
<accession>A0A498INT0</accession>
<dbReference type="EMBL" id="RDQH01000337">
    <property type="protein sequence ID" value="RXH82883.1"/>
    <property type="molecule type" value="Genomic_DNA"/>
</dbReference>
<organism evidence="2 3">
    <name type="scientific">Malus domestica</name>
    <name type="common">Apple</name>
    <name type="synonym">Pyrus malus</name>
    <dbReference type="NCBI Taxonomy" id="3750"/>
    <lineage>
        <taxon>Eukaryota</taxon>
        <taxon>Viridiplantae</taxon>
        <taxon>Streptophyta</taxon>
        <taxon>Embryophyta</taxon>
        <taxon>Tracheophyta</taxon>
        <taxon>Spermatophyta</taxon>
        <taxon>Magnoliopsida</taxon>
        <taxon>eudicotyledons</taxon>
        <taxon>Gunneridae</taxon>
        <taxon>Pentapetalae</taxon>
        <taxon>rosids</taxon>
        <taxon>fabids</taxon>
        <taxon>Rosales</taxon>
        <taxon>Rosaceae</taxon>
        <taxon>Amygdaloideae</taxon>
        <taxon>Maleae</taxon>
        <taxon>Malus</taxon>
    </lineage>
</organism>
<reference evidence="2 3" key="1">
    <citation type="submission" date="2018-10" db="EMBL/GenBank/DDBJ databases">
        <title>A high-quality apple genome assembly.</title>
        <authorList>
            <person name="Hu J."/>
        </authorList>
    </citation>
    <scope>NUCLEOTIDE SEQUENCE [LARGE SCALE GENOMIC DNA]</scope>
    <source>
        <strain evidence="3">cv. HFTH1</strain>
        <tissue evidence="2">Young leaf</tissue>
    </source>
</reference>
<dbReference type="Pfam" id="PF23596">
    <property type="entry name" value="DUF7138"/>
    <property type="match status" value="1"/>
</dbReference>
<comment type="caution">
    <text evidence="2">The sequence shown here is derived from an EMBL/GenBank/DDBJ whole genome shotgun (WGS) entry which is preliminary data.</text>
</comment>
<gene>
    <name evidence="2" type="ORF">DVH24_003381</name>
</gene>
<dbReference type="InterPro" id="IPR055562">
    <property type="entry name" value="DUF7138"/>
</dbReference>
<dbReference type="Proteomes" id="UP000290289">
    <property type="component" value="Chromosome 11"/>
</dbReference>
<evidence type="ECO:0000313" key="2">
    <source>
        <dbReference type="EMBL" id="RXH82883.1"/>
    </source>
</evidence>
<evidence type="ECO:0000313" key="3">
    <source>
        <dbReference type="Proteomes" id="UP000290289"/>
    </source>
</evidence>
<feature type="domain" description="DUF7138" evidence="1">
    <location>
        <begin position="20"/>
        <end position="80"/>
    </location>
</feature>
<name>A0A498INT0_MALDO</name>
<dbReference type="PANTHER" id="PTHR36351:SF1">
    <property type="entry name" value="EMBRYO SAC DEVELOPMENT ARREST 12"/>
    <property type="match status" value="1"/>
</dbReference>
<protein>
    <recommendedName>
        <fullName evidence="1">DUF7138 domain-containing protein</fullName>
    </recommendedName>
</protein>
<dbReference type="PANTHER" id="PTHR36351">
    <property type="entry name" value="EMBRYO SAC DEVELOPMENT ARREST 12"/>
    <property type="match status" value="1"/>
</dbReference>
<sequence length="126" mass="14510">MDELQVVREEISDHHVLLRETEIDIGDLVVYPKLDFLQFLSFLSHKIRILSRQFTVFLSSPETRQRIPITGKVNLSAISHTGPPPLLRCTYAPQDCRCLTRVRSDLTETLTNHHLVPVLNLCYCLL</sequence>
<keyword evidence="3" id="KW-1185">Reference proteome</keyword>
<dbReference type="AlphaFoldDB" id="A0A498INT0"/>